<reference evidence="2 3" key="2">
    <citation type="submission" date="2019-05" db="EMBL/GenBank/DDBJ databases">
        <title>Glycomyces buryatensis sp. nov.</title>
        <authorList>
            <person name="Nikitina E."/>
        </authorList>
    </citation>
    <scope>NUCLEOTIDE SEQUENCE [LARGE SCALE GENOMIC DNA]</scope>
    <source>
        <strain evidence="2 3">18</strain>
    </source>
</reference>
<gene>
    <name evidence="2" type="ORF">FAB82_12950</name>
</gene>
<keyword evidence="1" id="KW-0472">Membrane</keyword>
<accession>A0A4S8QK81</accession>
<proteinExistence type="predicted"/>
<dbReference type="Proteomes" id="UP000308760">
    <property type="component" value="Unassembled WGS sequence"/>
</dbReference>
<protein>
    <recommendedName>
        <fullName evidence="4">Type II toxin-antitoxin system PemK/MazF family toxin</fullName>
    </recommendedName>
</protein>
<dbReference type="RefSeq" id="WP_136534954.1">
    <property type="nucleotide sequence ID" value="NZ_STGY01000051.1"/>
</dbReference>
<evidence type="ECO:0000256" key="1">
    <source>
        <dbReference type="SAM" id="Phobius"/>
    </source>
</evidence>
<dbReference type="SUPFAM" id="SSF50118">
    <property type="entry name" value="Cell growth inhibitor/plasmid maintenance toxic component"/>
    <property type="match status" value="1"/>
</dbReference>
<dbReference type="AlphaFoldDB" id="A0A4S8QK81"/>
<evidence type="ECO:0000313" key="3">
    <source>
        <dbReference type="Proteomes" id="UP000308760"/>
    </source>
</evidence>
<dbReference type="EMBL" id="STGY01000051">
    <property type="protein sequence ID" value="THV41154.1"/>
    <property type="molecule type" value="Genomic_DNA"/>
</dbReference>
<keyword evidence="1" id="KW-1133">Transmembrane helix</keyword>
<sequence length="158" mass="18033">MNNLIESLTGTLCLIAVVGVIAIFVVHLYRSTSGTREARRDVPPPPDGPQVTERWWADFPHQDDPSQLKERPCLIIGYSGTGYWVLKCTTQAPREAHWRVPVDASWWSPPSDKDGYIDLAPFHLPQGFLKRKQGVLGGEMYRHATARIRWDRAHDFLR</sequence>
<evidence type="ECO:0000313" key="2">
    <source>
        <dbReference type="EMBL" id="THV41154.1"/>
    </source>
</evidence>
<evidence type="ECO:0008006" key="4">
    <source>
        <dbReference type="Google" id="ProtNLM"/>
    </source>
</evidence>
<reference evidence="3" key="1">
    <citation type="submission" date="2019-04" db="EMBL/GenBank/DDBJ databases">
        <title>Nocardioides xinjiangensis sp. nov.</title>
        <authorList>
            <person name="Liu S."/>
        </authorList>
    </citation>
    <scope>NUCLEOTIDE SEQUENCE [LARGE SCALE GENOMIC DNA]</scope>
    <source>
        <strain evidence="3">18</strain>
    </source>
</reference>
<dbReference type="OrthoDB" id="3295034at2"/>
<feature type="transmembrane region" description="Helical" evidence="1">
    <location>
        <begin position="6"/>
        <end position="29"/>
    </location>
</feature>
<comment type="caution">
    <text evidence="2">The sequence shown here is derived from an EMBL/GenBank/DDBJ whole genome shotgun (WGS) entry which is preliminary data.</text>
</comment>
<organism evidence="2 3">
    <name type="scientific">Glycomyces buryatensis</name>
    <dbReference type="NCBI Taxonomy" id="2570927"/>
    <lineage>
        <taxon>Bacteria</taxon>
        <taxon>Bacillati</taxon>
        <taxon>Actinomycetota</taxon>
        <taxon>Actinomycetes</taxon>
        <taxon>Glycomycetales</taxon>
        <taxon>Glycomycetaceae</taxon>
        <taxon>Glycomyces</taxon>
    </lineage>
</organism>
<keyword evidence="3" id="KW-1185">Reference proteome</keyword>
<name>A0A4S8QK81_9ACTN</name>
<keyword evidence="1" id="KW-0812">Transmembrane</keyword>